<dbReference type="RefSeq" id="XP_030921463.1">
    <property type="nucleotide sequence ID" value="XM_031065603.1"/>
</dbReference>
<dbReference type="OrthoDB" id="9397495at2759"/>
<gene>
    <name evidence="3" type="primary">LOC115949173</name>
</gene>
<organism evidence="2 3">
    <name type="scientific">Geospiza fortis</name>
    <name type="common">Medium ground-finch</name>
    <dbReference type="NCBI Taxonomy" id="48883"/>
    <lineage>
        <taxon>Eukaryota</taxon>
        <taxon>Metazoa</taxon>
        <taxon>Chordata</taxon>
        <taxon>Craniata</taxon>
        <taxon>Vertebrata</taxon>
        <taxon>Euteleostomi</taxon>
        <taxon>Archelosauria</taxon>
        <taxon>Archosauria</taxon>
        <taxon>Dinosauria</taxon>
        <taxon>Saurischia</taxon>
        <taxon>Theropoda</taxon>
        <taxon>Coelurosauria</taxon>
        <taxon>Aves</taxon>
        <taxon>Neognathae</taxon>
        <taxon>Neoaves</taxon>
        <taxon>Telluraves</taxon>
        <taxon>Australaves</taxon>
        <taxon>Passeriformes</taxon>
        <taxon>Thraupidae</taxon>
        <taxon>Geospiza</taxon>
    </lineage>
</organism>
<protein>
    <submittedName>
        <fullName evidence="3">Secretory carrier-associated membrane protein 2-like</fullName>
    </submittedName>
</protein>
<evidence type="ECO:0000256" key="1">
    <source>
        <dbReference type="SAM" id="MobiDB-lite"/>
    </source>
</evidence>
<feature type="region of interest" description="Disordered" evidence="1">
    <location>
        <begin position="1"/>
        <end position="41"/>
    </location>
</feature>
<name>A0A8N5F1T2_GEOFO</name>
<accession>A0A8N5F1T2</accession>
<evidence type="ECO:0000313" key="2">
    <source>
        <dbReference type="Proteomes" id="UP000504602"/>
    </source>
</evidence>
<proteinExistence type="predicted"/>
<evidence type="ECO:0000313" key="3">
    <source>
        <dbReference type="RefSeq" id="XP_030921463.1"/>
    </source>
</evidence>
<sequence>MSNFDNNPFADPDLNNPFKDPSVTQVTRNVPPGLDEYNPFSDSRTAVVRTMVKQLSPCSPRRATGMLRSTGMQPVEEPHAEASKCLEEAVSPWETRGERGPTPILEQAVLEGLHP</sequence>
<dbReference type="Proteomes" id="UP000504602">
    <property type="component" value="Unplaced"/>
</dbReference>
<dbReference type="AlphaFoldDB" id="A0A8N5F1T2"/>
<feature type="non-terminal residue" evidence="3">
    <location>
        <position position="115"/>
    </location>
</feature>
<reference evidence="3" key="1">
    <citation type="submission" date="2025-08" db="UniProtKB">
        <authorList>
            <consortium name="RefSeq"/>
        </authorList>
    </citation>
    <scope>IDENTIFICATION</scope>
</reference>
<dbReference type="GeneID" id="115949173"/>
<keyword evidence="2" id="KW-1185">Reference proteome</keyword>